<dbReference type="SUPFAM" id="SSF51905">
    <property type="entry name" value="FAD/NAD(P)-binding domain"/>
    <property type="match status" value="1"/>
</dbReference>
<dbReference type="Gene3D" id="3.40.30.10">
    <property type="entry name" value="Glutaredoxin"/>
    <property type="match status" value="1"/>
</dbReference>
<dbReference type="AlphaFoldDB" id="A0A3G1KYX9"/>
<evidence type="ECO:0000259" key="6">
    <source>
        <dbReference type="Pfam" id="PF07992"/>
    </source>
</evidence>
<dbReference type="InterPro" id="IPR005982">
    <property type="entry name" value="Thioredox_Rdtase"/>
</dbReference>
<dbReference type="GO" id="GO:0005737">
    <property type="term" value="C:cytoplasm"/>
    <property type="evidence" value="ECO:0007669"/>
    <property type="project" value="InterPro"/>
</dbReference>
<comment type="catalytic activity">
    <reaction evidence="4">
        <text>[thioredoxin]-dithiol + NADP(+) = [thioredoxin]-disulfide + NADPH + H(+)</text>
        <dbReference type="Rhea" id="RHEA:20345"/>
        <dbReference type="Rhea" id="RHEA-COMP:10698"/>
        <dbReference type="Rhea" id="RHEA-COMP:10700"/>
        <dbReference type="ChEBI" id="CHEBI:15378"/>
        <dbReference type="ChEBI" id="CHEBI:29950"/>
        <dbReference type="ChEBI" id="CHEBI:50058"/>
        <dbReference type="ChEBI" id="CHEBI:57783"/>
        <dbReference type="ChEBI" id="CHEBI:58349"/>
        <dbReference type="EC" id="1.8.1.9"/>
    </reaction>
</comment>
<dbReference type="InterPro" id="IPR036249">
    <property type="entry name" value="Thioredoxin-like_sf"/>
</dbReference>
<dbReference type="PRINTS" id="PR00368">
    <property type="entry name" value="FADPNR"/>
</dbReference>
<dbReference type="NCBIfam" id="TIGR01292">
    <property type="entry name" value="TRX_reduct"/>
    <property type="match status" value="1"/>
</dbReference>
<dbReference type="Pfam" id="PF07992">
    <property type="entry name" value="Pyr_redox_2"/>
    <property type="match status" value="1"/>
</dbReference>
<dbReference type="Pfam" id="PF00085">
    <property type="entry name" value="Thioredoxin"/>
    <property type="match status" value="1"/>
</dbReference>
<dbReference type="InterPro" id="IPR013766">
    <property type="entry name" value="Thioredoxin_domain"/>
</dbReference>
<dbReference type="SUPFAM" id="SSF52833">
    <property type="entry name" value="Thioredoxin-like"/>
    <property type="match status" value="1"/>
</dbReference>
<keyword evidence="4" id="KW-0676">Redox-active center</keyword>
<comment type="subunit">
    <text evidence="4">Homodimer.</text>
</comment>
<dbReference type="CDD" id="cd02947">
    <property type="entry name" value="TRX_family"/>
    <property type="match status" value="1"/>
</dbReference>
<dbReference type="InterPro" id="IPR023753">
    <property type="entry name" value="FAD/NAD-binding_dom"/>
</dbReference>
<dbReference type="KEGG" id="fwa:DCMF_25615"/>
<dbReference type="PANTHER" id="PTHR48105">
    <property type="entry name" value="THIOREDOXIN REDUCTASE 1-RELATED-RELATED"/>
    <property type="match status" value="1"/>
</dbReference>
<dbReference type="GO" id="GO:0019430">
    <property type="term" value="P:removal of superoxide radicals"/>
    <property type="evidence" value="ECO:0007669"/>
    <property type="project" value="UniProtKB-UniRule"/>
</dbReference>
<keyword evidence="2 4" id="KW-0285">Flavoprotein</keyword>
<comment type="cofactor">
    <cofactor evidence="4">
        <name>FAD</name>
        <dbReference type="ChEBI" id="CHEBI:57692"/>
    </cofactor>
</comment>
<keyword evidence="8" id="KW-1185">Reference proteome</keyword>
<evidence type="ECO:0000259" key="5">
    <source>
        <dbReference type="Pfam" id="PF00085"/>
    </source>
</evidence>
<evidence type="ECO:0000313" key="7">
    <source>
        <dbReference type="EMBL" id="ATW27682.1"/>
    </source>
</evidence>
<evidence type="ECO:0000256" key="2">
    <source>
        <dbReference type="ARBA" id="ARBA00022630"/>
    </source>
</evidence>
<dbReference type="EMBL" id="CP017634">
    <property type="protein sequence ID" value="ATW27682.1"/>
    <property type="molecule type" value="Genomic_DNA"/>
</dbReference>
<evidence type="ECO:0000256" key="4">
    <source>
        <dbReference type="RuleBase" id="RU003880"/>
    </source>
</evidence>
<evidence type="ECO:0000256" key="1">
    <source>
        <dbReference type="ARBA" id="ARBA00009333"/>
    </source>
</evidence>
<accession>A0A3G1KYX9</accession>
<dbReference type="OrthoDB" id="9806179at2"/>
<reference evidence="7 8" key="1">
    <citation type="submission" date="2016-10" db="EMBL/GenBank/DDBJ databases">
        <title>Complete Genome Sequence of Peptococcaceae strain DCMF.</title>
        <authorList>
            <person name="Edwards R.J."/>
            <person name="Holland S.I."/>
            <person name="Deshpande N.P."/>
            <person name="Wong Y.K."/>
            <person name="Ertan H."/>
            <person name="Manefield M."/>
            <person name="Russell T.L."/>
            <person name="Lee M.J."/>
        </authorList>
    </citation>
    <scope>NUCLEOTIDE SEQUENCE [LARGE SCALE GENOMIC DNA]</scope>
    <source>
        <strain evidence="7 8">DCMF</strain>
    </source>
</reference>
<feature type="domain" description="Thioredoxin" evidence="5">
    <location>
        <begin position="308"/>
        <end position="404"/>
    </location>
</feature>
<dbReference type="GO" id="GO:0004791">
    <property type="term" value="F:thioredoxin-disulfide reductase (NADPH) activity"/>
    <property type="evidence" value="ECO:0007669"/>
    <property type="project" value="UniProtKB-UniRule"/>
</dbReference>
<feature type="domain" description="FAD/NAD(P)-binding" evidence="6">
    <location>
        <begin position="5"/>
        <end position="295"/>
    </location>
</feature>
<dbReference type="Gene3D" id="3.50.50.60">
    <property type="entry name" value="FAD/NAD(P)-binding domain"/>
    <property type="match status" value="2"/>
</dbReference>
<dbReference type="PRINTS" id="PR00469">
    <property type="entry name" value="PNDRDTASEII"/>
</dbReference>
<gene>
    <name evidence="7" type="ORF">DCMF_25615</name>
</gene>
<name>A0A3G1KYX9_FORW1</name>
<dbReference type="InterPro" id="IPR050097">
    <property type="entry name" value="Ferredoxin-NADP_redctase_2"/>
</dbReference>
<proteinExistence type="inferred from homology"/>
<dbReference type="RefSeq" id="WP_148137058.1">
    <property type="nucleotide sequence ID" value="NZ_CP017634.1"/>
</dbReference>
<evidence type="ECO:0000313" key="8">
    <source>
        <dbReference type="Proteomes" id="UP000323521"/>
    </source>
</evidence>
<dbReference type="EC" id="1.8.1.9" evidence="4"/>
<keyword evidence="4" id="KW-0274">FAD</keyword>
<organism evidence="7 8">
    <name type="scientific">Formimonas warabiya</name>
    <dbReference type="NCBI Taxonomy" id="1761012"/>
    <lineage>
        <taxon>Bacteria</taxon>
        <taxon>Bacillati</taxon>
        <taxon>Bacillota</taxon>
        <taxon>Clostridia</taxon>
        <taxon>Eubacteriales</taxon>
        <taxon>Peptococcaceae</taxon>
        <taxon>Candidatus Formimonas</taxon>
    </lineage>
</organism>
<evidence type="ECO:0000256" key="3">
    <source>
        <dbReference type="ARBA" id="ARBA00023002"/>
    </source>
</evidence>
<comment type="similarity">
    <text evidence="1 4">Belongs to the class-II pyridine nucleotide-disulfide oxidoreductase family.</text>
</comment>
<sequence>MSEIYDIIIVGAGPAGLAAGVYGSRSRLKTAILTKGKPGGQAATTQDLENYPGFSRGTTGPALMEAMAEHAKSFGTEIIREEVVDLDLDGEIKIFKTKSGNEYRAKIAILAPGAEPRSLNIKGEKTLRGKGVSYCATCDADFFEDLDVIVVGNGDAAVEEAMYLTKFAETVTIIVIHDEGILDCNKASAEVAFANPKIKWVWNSVLDEIKGDGLVESVMIKNIKTGEISEMETNGVFFFVGTVPKTEMLKGKVELNEQGYIITNDLMETSVPGVYGAGDARVKYLRQVITAASDGAIASVAAEKYLAEEEGFKERVLAVKEPVLVAFWAPQIEASIEEVFKLEKIVSEVNGKVKLVKIDTYRNQRVAKRYGVTEIPSVVIFKQGAVVEKIAGLCSDKELLEKINSL</sequence>
<keyword evidence="3 4" id="KW-0560">Oxidoreductase</keyword>
<dbReference type="InterPro" id="IPR036188">
    <property type="entry name" value="FAD/NAD-bd_sf"/>
</dbReference>
<protein>
    <recommendedName>
        <fullName evidence="4">Thioredoxin reductase</fullName>
        <ecNumber evidence="4">1.8.1.9</ecNumber>
    </recommendedName>
</protein>
<dbReference type="Proteomes" id="UP000323521">
    <property type="component" value="Chromosome"/>
</dbReference>